<evidence type="ECO:0000256" key="5">
    <source>
        <dbReference type="RuleBase" id="RU003682"/>
    </source>
</evidence>
<organism evidence="7 8">
    <name type="scientific">Zingiber officinale</name>
    <name type="common">Ginger</name>
    <name type="synonym">Amomum zingiber</name>
    <dbReference type="NCBI Taxonomy" id="94328"/>
    <lineage>
        <taxon>Eukaryota</taxon>
        <taxon>Viridiplantae</taxon>
        <taxon>Streptophyta</taxon>
        <taxon>Embryophyta</taxon>
        <taxon>Tracheophyta</taxon>
        <taxon>Spermatophyta</taxon>
        <taxon>Magnoliopsida</taxon>
        <taxon>Liliopsida</taxon>
        <taxon>Zingiberales</taxon>
        <taxon>Zingiberaceae</taxon>
        <taxon>Zingiber</taxon>
    </lineage>
</organism>
<dbReference type="EMBL" id="JACMSC010000014">
    <property type="protein sequence ID" value="KAG6488601.1"/>
    <property type="molecule type" value="Genomic_DNA"/>
</dbReference>
<keyword evidence="8" id="KW-1185">Reference proteome</keyword>
<dbReference type="InterPro" id="IPR027443">
    <property type="entry name" value="IPNS-like_sf"/>
</dbReference>
<dbReference type="SUPFAM" id="SSF51197">
    <property type="entry name" value="Clavaminate synthase-like"/>
    <property type="match status" value="2"/>
</dbReference>
<dbReference type="InterPro" id="IPR044861">
    <property type="entry name" value="IPNS-like_FE2OG_OXY"/>
</dbReference>
<evidence type="ECO:0000256" key="3">
    <source>
        <dbReference type="ARBA" id="ARBA00023002"/>
    </source>
</evidence>
<comment type="similarity">
    <text evidence="5">Belongs to the iron/ascorbate-dependent oxidoreductase family.</text>
</comment>
<dbReference type="PANTHER" id="PTHR47990">
    <property type="entry name" value="2-OXOGLUTARATE (2OG) AND FE(II)-DEPENDENT OXYGENASE SUPERFAMILY PROTEIN-RELATED"/>
    <property type="match status" value="1"/>
</dbReference>
<evidence type="ECO:0000313" key="7">
    <source>
        <dbReference type="EMBL" id="KAG6488601.1"/>
    </source>
</evidence>
<gene>
    <name evidence="7" type="ORF">ZIOFF_049848</name>
</gene>
<reference evidence="7 8" key="1">
    <citation type="submission" date="2020-08" db="EMBL/GenBank/DDBJ databases">
        <title>Plant Genome Project.</title>
        <authorList>
            <person name="Zhang R.-G."/>
        </authorList>
    </citation>
    <scope>NUCLEOTIDE SEQUENCE [LARGE SCALE GENOMIC DNA]</scope>
    <source>
        <tissue evidence="7">Rhizome</tissue>
    </source>
</reference>
<dbReference type="InterPro" id="IPR005123">
    <property type="entry name" value="Oxoglu/Fe-dep_dioxygenase_dom"/>
</dbReference>
<sequence>MLKSPPPTRVLTMAGLRENSFFPGVPVITLSDPDAETLLVRACEDLGFFRVTNHGIPMELIARLEEEIMQFFARPAAEKELAGKANPFGYGCKSIGNNGDVGWVEYLLMEITSKSLSMDFLMKPSASSLRSALNDYILEMRKLACQILEMMAHGLGIEPRDAFSKLVMDEESDSMLRVNYYPPCPMIQEQNRFMTGFGEHTDPQLISVLRSNETAGLEISLRDGSWVPVLPNRESFFINVGDSLQVLCLLPNQKIKKELIMGRRLVLFQVLTNGRFRSVRHRVLTKGLKSRVSMIYFGGPPPGERLAPLPLLVAEGEQSQYREFTWHEYKSCAYKTVLADSRLDQFQKRDCIAERSDDALDFFAKRL</sequence>
<evidence type="ECO:0000256" key="4">
    <source>
        <dbReference type="ARBA" id="ARBA00023004"/>
    </source>
</evidence>
<dbReference type="GO" id="GO:0046872">
    <property type="term" value="F:metal ion binding"/>
    <property type="evidence" value="ECO:0007669"/>
    <property type="project" value="UniProtKB-KW"/>
</dbReference>
<evidence type="ECO:0000256" key="2">
    <source>
        <dbReference type="ARBA" id="ARBA00022723"/>
    </source>
</evidence>
<dbReference type="AlphaFoldDB" id="A0A8J5FNX4"/>
<keyword evidence="3 5" id="KW-0560">Oxidoreductase</keyword>
<keyword evidence="2 5" id="KW-0479">Metal-binding</keyword>
<keyword evidence="4 5" id="KW-0408">Iron</keyword>
<protein>
    <recommendedName>
        <fullName evidence="6">Fe2OG dioxygenase domain-containing protein</fullName>
    </recommendedName>
</protein>
<evidence type="ECO:0000313" key="8">
    <source>
        <dbReference type="Proteomes" id="UP000734854"/>
    </source>
</evidence>
<proteinExistence type="inferred from homology"/>
<dbReference type="Proteomes" id="UP000734854">
    <property type="component" value="Unassembled WGS sequence"/>
</dbReference>
<comment type="cofactor">
    <cofactor evidence="1">
        <name>L-ascorbate</name>
        <dbReference type="ChEBI" id="CHEBI:38290"/>
    </cofactor>
</comment>
<feature type="domain" description="Fe2OG dioxygenase" evidence="6">
    <location>
        <begin position="171"/>
        <end position="300"/>
    </location>
</feature>
<dbReference type="InterPro" id="IPR026992">
    <property type="entry name" value="DIOX_N"/>
</dbReference>
<dbReference type="Pfam" id="PF03171">
    <property type="entry name" value="2OG-FeII_Oxy"/>
    <property type="match status" value="1"/>
</dbReference>
<evidence type="ECO:0000259" key="6">
    <source>
        <dbReference type="PROSITE" id="PS51471"/>
    </source>
</evidence>
<accession>A0A8J5FNX4</accession>
<dbReference type="Pfam" id="PF14226">
    <property type="entry name" value="DIOX_N"/>
    <property type="match status" value="1"/>
</dbReference>
<dbReference type="GO" id="GO:0016491">
    <property type="term" value="F:oxidoreductase activity"/>
    <property type="evidence" value="ECO:0007669"/>
    <property type="project" value="UniProtKB-KW"/>
</dbReference>
<evidence type="ECO:0000256" key="1">
    <source>
        <dbReference type="ARBA" id="ARBA00001961"/>
    </source>
</evidence>
<dbReference type="PROSITE" id="PS51471">
    <property type="entry name" value="FE2OG_OXY"/>
    <property type="match status" value="1"/>
</dbReference>
<name>A0A8J5FNX4_ZINOF</name>
<dbReference type="InterPro" id="IPR050231">
    <property type="entry name" value="Iron_ascorbate_oxido_reductase"/>
</dbReference>
<comment type="caution">
    <text evidence="7">The sequence shown here is derived from an EMBL/GenBank/DDBJ whole genome shotgun (WGS) entry which is preliminary data.</text>
</comment>
<dbReference type="Gene3D" id="2.60.120.330">
    <property type="entry name" value="B-lactam Antibiotic, Isopenicillin N Synthase, Chain"/>
    <property type="match status" value="1"/>
</dbReference>